<keyword evidence="2" id="KW-1185">Reference proteome</keyword>
<reference evidence="1" key="2">
    <citation type="submission" date="2023-06" db="EMBL/GenBank/DDBJ databases">
        <authorList>
            <consortium name="Lawrence Berkeley National Laboratory"/>
            <person name="Haridas S."/>
            <person name="Hensen N."/>
            <person name="Bonometti L."/>
            <person name="Westerberg I."/>
            <person name="Brannstrom I.O."/>
            <person name="Guillou S."/>
            <person name="Cros-Aarteil S."/>
            <person name="Calhoun S."/>
            <person name="Kuo A."/>
            <person name="Mondo S."/>
            <person name="Pangilinan J."/>
            <person name="Riley R."/>
            <person name="Labutti K."/>
            <person name="Andreopoulos B."/>
            <person name="Lipzen A."/>
            <person name="Chen C."/>
            <person name="Yanf M."/>
            <person name="Daum C."/>
            <person name="Ng V."/>
            <person name="Clum A."/>
            <person name="Steindorff A."/>
            <person name="Ohm R."/>
            <person name="Martin F."/>
            <person name="Silar P."/>
            <person name="Natvig D."/>
            <person name="Lalanne C."/>
            <person name="Gautier V."/>
            <person name="Ament-Velasquez S.L."/>
            <person name="Kruys A."/>
            <person name="Hutchinson M.I."/>
            <person name="Powell A.J."/>
            <person name="Barry K."/>
            <person name="Miller A.N."/>
            <person name="Grigoriev I.V."/>
            <person name="Debuchy R."/>
            <person name="Gladieux P."/>
            <person name="Thoren M.H."/>
            <person name="Johannesson H."/>
        </authorList>
    </citation>
    <scope>NUCLEOTIDE SEQUENCE</scope>
    <source>
        <strain evidence="1">CBS 955.72</strain>
    </source>
</reference>
<dbReference type="Proteomes" id="UP001275084">
    <property type="component" value="Unassembled WGS sequence"/>
</dbReference>
<organism evidence="1 2">
    <name type="scientific">Lasiosphaeria hispida</name>
    <dbReference type="NCBI Taxonomy" id="260671"/>
    <lineage>
        <taxon>Eukaryota</taxon>
        <taxon>Fungi</taxon>
        <taxon>Dikarya</taxon>
        <taxon>Ascomycota</taxon>
        <taxon>Pezizomycotina</taxon>
        <taxon>Sordariomycetes</taxon>
        <taxon>Sordariomycetidae</taxon>
        <taxon>Sordariales</taxon>
        <taxon>Lasiosphaeriaceae</taxon>
        <taxon>Lasiosphaeria</taxon>
    </lineage>
</organism>
<gene>
    <name evidence="1" type="ORF">B0T25DRAFT_613021</name>
</gene>
<comment type="caution">
    <text evidence="1">The sequence shown here is derived from an EMBL/GenBank/DDBJ whole genome shotgun (WGS) entry which is preliminary data.</text>
</comment>
<protein>
    <submittedName>
        <fullName evidence="1">Uncharacterized protein</fullName>
    </submittedName>
</protein>
<proteinExistence type="predicted"/>
<dbReference type="EMBL" id="JAUIQD010000006">
    <property type="protein sequence ID" value="KAK3346500.1"/>
    <property type="molecule type" value="Genomic_DNA"/>
</dbReference>
<evidence type="ECO:0000313" key="2">
    <source>
        <dbReference type="Proteomes" id="UP001275084"/>
    </source>
</evidence>
<sequence length="516" mass="57536">MSGSQRNPRANLPGMPCEILEMILGTFCDHCLDPGCSIWSLEWKLENQRRLESLANVSLVCNGTLRDVAQQILHHNFPVRVRSLRNYSRLFLFVRTLINRPNLAEHVRFLGLDARAIHHLAVQAGPSRLAQRDINLLRARGSELSLTEIPHSWQGTSVFGPAYGFAMNLAMLSAKMARVITIVDYPIDCPRAYTDLDLALRSQSSGSPDPDRPLARLSLLFQPEPPEITRSGRSPRTRNPLDKFGSLFKLTPEVGLLELLGCISAEADPIGPLGDEIPAQVHLGLTPPQMANLTRLDLISCALTAREVGATLSSCGNLEKFTFIHDTSPQSWHTAGAFTVTPAGLCQALVSHAPVTLKRLIVDFPSPLWNGGQLTSLRGLLNLEEVYLGCNVLFNQGESHEIDNLAPDFLAGLLPRCVTVLGIFDFHWGTRPEKVEQPLRRFAQHLEDNPGTFSNLRQVQAQDGYFFYNSTSSFRRLEARFAEVNVLFTTKNPAPEPLKGILERMKLYNRVRYFLD</sequence>
<name>A0AAJ0HBX3_9PEZI</name>
<accession>A0AAJ0HBX3</accession>
<reference evidence="1" key="1">
    <citation type="journal article" date="2023" name="Mol. Phylogenet. Evol.">
        <title>Genome-scale phylogeny and comparative genomics of the fungal order Sordariales.</title>
        <authorList>
            <person name="Hensen N."/>
            <person name="Bonometti L."/>
            <person name="Westerberg I."/>
            <person name="Brannstrom I.O."/>
            <person name="Guillou S."/>
            <person name="Cros-Aarteil S."/>
            <person name="Calhoun S."/>
            <person name="Haridas S."/>
            <person name="Kuo A."/>
            <person name="Mondo S."/>
            <person name="Pangilinan J."/>
            <person name="Riley R."/>
            <person name="LaButti K."/>
            <person name="Andreopoulos B."/>
            <person name="Lipzen A."/>
            <person name="Chen C."/>
            <person name="Yan M."/>
            <person name="Daum C."/>
            <person name="Ng V."/>
            <person name="Clum A."/>
            <person name="Steindorff A."/>
            <person name="Ohm R.A."/>
            <person name="Martin F."/>
            <person name="Silar P."/>
            <person name="Natvig D.O."/>
            <person name="Lalanne C."/>
            <person name="Gautier V."/>
            <person name="Ament-Velasquez S.L."/>
            <person name="Kruys A."/>
            <person name="Hutchinson M.I."/>
            <person name="Powell A.J."/>
            <person name="Barry K."/>
            <person name="Miller A.N."/>
            <person name="Grigoriev I.V."/>
            <person name="Debuchy R."/>
            <person name="Gladieux P."/>
            <person name="Hiltunen Thoren M."/>
            <person name="Johannesson H."/>
        </authorList>
    </citation>
    <scope>NUCLEOTIDE SEQUENCE</scope>
    <source>
        <strain evidence="1">CBS 955.72</strain>
    </source>
</reference>
<dbReference type="AlphaFoldDB" id="A0AAJ0HBX3"/>
<evidence type="ECO:0000313" key="1">
    <source>
        <dbReference type="EMBL" id="KAK3346500.1"/>
    </source>
</evidence>